<comment type="caution">
    <text evidence="1">The sequence shown here is derived from an EMBL/GenBank/DDBJ whole genome shotgun (WGS) entry which is preliminary data.</text>
</comment>
<protein>
    <recommendedName>
        <fullName evidence="3">YtxH domain-containing protein</fullName>
    </recommendedName>
</protein>
<proteinExistence type="predicted"/>
<dbReference type="AlphaFoldDB" id="A0A2U2PKY3"/>
<accession>A0A2U2PKY3</accession>
<name>A0A2U2PKY3_9SPHI</name>
<evidence type="ECO:0000313" key="2">
    <source>
        <dbReference type="Proteomes" id="UP000245647"/>
    </source>
</evidence>
<dbReference type="EMBL" id="QEAS01000002">
    <property type="protein sequence ID" value="PWG82060.1"/>
    <property type="molecule type" value="Genomic_DNA"/>
</dbReference>
<sequence length="74" mass="7762">MDMKNKSTIAGVVLAGLATGAAAWYLFGTSNGKEVCSKLMNSVKDLSDSVAEKANGTIDHLSSRINNVSDRVMA</sequence>
<keyword evidence="2" id="KW-1185">Reference proteome</keyword>
<organism evidence="1 2">
    <name type="scientific">Pararcticibacter amylolyticus</name>
    <dbReference type="NCBI Taxonomy" id="2173175"/>
    <lineage>
        <taxon>Bacteria</taxon>
        <taxon>Pseudomonadati</taxon>
        <taxon>Bacteroidota</taxon>
        <taxon>Sphingobacteriia</taxon>
        <taxon>Sphingobacteriales</taxon>
        <taxon>Sphingobacteriaceae</taxon>
        <taxon>Pararcticibacter</taxon>
    </lineage>
</organism>
<evidence type="ECO:0000313" key="1">
    <source>
        <dbReference type="EMBL" id="PWG82060.1"/>
    </source>
</evidence>
<reference evidence="1 2" key="1">
    <citation type="submission" date="2018-04" db="EMBL/GenBank/DDBJ databases">
        <title>Pedobacter chongqingensis sp. nov., isolated from a rottenly hemp rope.</title>
        <authorList>
            <person name="Cai Y."/>
        </authorList>
    </citation>
    <scope>NUCLEOTIDE SEQUENCE [LARGE SCALE GENOMIC DNA]</scope>
    <source>
        <strain evidence="1 2">FJ4-8</strain>
    </source>
</reference>
<gene>
    <name evidence="1" type="ORF">DDR33_03300</name>
</gene>
<dbReference type="Proteomes" id="UP000245647">
    <property type="component" value="Unassembled WGS sequence"/>
</dbReference>
<evidence type="ECO:0008006" key="3">
    <source>
        <dbReference type="Google" id="ProtNLM"/>
    </source>
</evidence>